<evidence type="ECO:0000259" key="12">
    <source>
        <dbReference type="Pfam" id="PF13793"/>
    </source>
</evidence>
<dbReference type="GO" id="GO:0002189">
    <property type="term" value="C:ribose phosphate diphosphokinase complex"/>
    <property type="evidence" value="ECO:0007669"/>
    <property type="project" value="TreeGrafter"/>
</dbReference>
<protein>
    <recommendedName>
        <fullName evidence="3">ribose-phosphate diphosphokinase</fullName>
        <ecNumber evidence="3">2.7.6.1</ecNumber>
    </recommendedName>
</protein>
<dbReference type="NCBIfam" id="TIGR01251">
    <property type="entry name" value="ribP_PPkin"/>
    <property type="match status" value="1"/>
</dbReference>
<dbReference type="EC" id="2.7.6.1" evidence="3"/>
<comment type="cofactor">
    <cofactor evidence="1">
        <name>Mg(2+)</name>
        <dbReference type="ChEBI" id="CHEBI:18420"/>
    </cofactor>
</comment>
<dbReference type="PANTHER" id="PTHR10210">
    <property type="entry name" value="RIBOSE-PHOSPHATE DIPHOSPHOKINASE FAMILY MEMBER"/>
    <property type="match status" value="1"/>
</dbReference>
<dbReference type="Pfam" id="PF14572">
    <property type="entry name" value="Pribosyl_synth"/>
    <property type="match status" value="1"/>
</dbReference>
<evidence type="ECO:0000256" key="1">
    <source>
        <dbReference type="ARBA" id="ARBA00001946"/>
    </source>
</evidence>
<evidence type="ECO:0000256" key="7">
    <source>
        <dbReference type="ARBA" id="ARBA00022741"/>
    </source>
</evidence>
<dbReference type="GO" id="GO:0000287">
    <property type="term" value="F:magnesium ion binding"/>
    <property type="evidence" value="ECO:0007669"/>
    <property type="project" value="InterPro"/>
</dbReference>
<keyword evidence="7" id="KW-0547">Nucleotide-binding</keyword>
<evidence type="ECO:0000256" key="6">
    <source>
        <dbReference type="ARBA" id="ARBA00022727"/>
    </source>
</evidence>
<keyword evidence="8" id="KW-0418">Kinase</keyword>
<comment type="pathway">
    <text evidence="2">Metabolic intermediate biosynthesis; 5-phospho-alpha-D-ribose 1-diphosphate biosynthesis; 5-phospho-alpha-D-ribose 1-diphosphate from D-ribose 5-phosphate (route I): step 1/1.</text>
</comment>
<dbReference type="GO" id="GO:0006015">
    <property type="term" value="P:5-phosphoribose 1-diphosphate biosynthetic process"/>
    <property type="evidence" value="ECO:0007669"/>
    <property type="project" value="TreeGrafter"/>
</dbReference>
<evidence type="ECO:0000256" key="5">
    <source>
        <dbReference type="ARBA" id="ARBA00022723"/>
    </source>
</evidence>
<name>X1FPX0_9ZZZZ</name>
<evidence type="ECO:0000313" key="13">
    <source>
        <dbReference type="EMBL" id="GAH22818.1"/>
    </source>
</evidence>
<dbReference type="GO" id="GO:0004749">
    <property type="term" value="F:ribose phosphate diphosphokinase activity"/>
    <property type="evidence" value="ECO:0007669"/>
    <property type="project" value="UniProtKB-EC"/>
</dbReference>
<keyword evidence="10" id="KW-0460">Magnesium</keyword>
<evidence type="ECO:0000256" key="4">
    <source>
        <dbReference type="ARBA" id="ARBA00022679"/>
    </source>
</evidence>
<dbReference type="PANTHER" id="PTHR10210:SF41">
    <property type="entry name" value="RIBOSE-PHOSPHATE PYROPHOSPHOKINASE 1, CHLOROPLASTIC"/>
    <property type="match status" value="1"/>
</dbReference>
<comment type="caution">
    <text evidence="13">The sequence shown here is derived from an EMBL/GenBank/DDBJ whole genome shotgun (WGS) entry which is preliminary data.</text>
</comment>
<evidence type="ECO:0000256" key="10">
    <source>
        <dbReference type="ARBA" id="ARBA00022842"/>
    </source>
</evidence>
<dbReference type="GO" id="GO:0005737">
    <property type="term" value="C:cytoplasm"/>
    <property type="evidence" value="ECO:0007669"/>
    <property type="project" value="TreeGrafter"/>
</dbReference>
<dbReference type="GO" id="GO:0005524">
    <property type="term" value="F:ATP binding"/>
    <property type="evidence" value="ECO:0007669"/>
    <property type="project" value="UniProtKB-KW"/>
</dbReference>
<dbReference type="GO" id="GO:0009156">
    <property type="term" value="P:ribonucleoside monophosphate biosynthetic process"/>
    <property type="evidence" value="ECO:0007669"/>
    <property type="project" value="InterPro"/>
</dbReference>
<dbReference type="FunFam" id="3.40.50.2020:FF:000001">
    <property type="entry name" value="Ribose-phosphate pyrophosphokinase"/>
    <property type="match status" value="1"/>
</dbReference>
<dbReference type="CDD" id="cd06223">
    <property type="entry name" value="PRTases_typeI"/>
    <property type="match status" value="1"/>
</dbReference>
<dbReference type="InterPro" id="IPR029099">
    <property type="entry name" value="Pribosyltran_N"/>
</dbReference>
<dbReference type="SMART" id="SM01400">
    <property type="entry name" value="Pribosyltran_N"/>
    <property type="match status" value="1"/>
</dbReference>
<keyword evidence="4" id="KW-0808">Transferase</keyword>
<evidence type="ECO:0000256" key="3">
    <source>
        <dbReference type="ARBA" id="ARBA00013247"/>
    </source>
</evidence>
<dbReference type="InterPro" id="IPR037515">
    <property type="entry name" value="Rib-P_diPkinase_bac"/>
</dbReference>
<dbReference type="NCBIfam" id="NF002320">
    <property type="entry name" value="PRK01259.1"/>
    <property type="match status" value="1"/>
</dbReference>
<reference evidence="13" key="1">
    <citation type="journal article" date="2014" name="Front. Microbiol.">
        <title>High frequency of phylogenetically diverse reductive dehalogenase-homologous genes in deep subseafloor sedimentary metagenomes.</title>
        <authorList>
            <person name="Kawai M."/>
            <person name="Futagami T."/>
            <person name="Toyoda A."/>
            <person name="Takaki Y."/>
            <person name="Nishi S."/>
            <person name="Hori S."/>
            <person name="Arai W."/>
            <person name="Tsubouchi T."/>
            <person name="Morono Y."/>
            <person name="Uchiyama I."/>
            <person name="Ito T."/>
            <person name="Fujiyama A."/>
            <person name="Inagaki F."/>
            <person name="Takami H."/>
        </authorList>
    </citation>
    <scope>NUCLEOTIDE SEQUENCE</scope>
    <source>
        <strain evidence="13">Expedition CK06-06</strain>
    </source>
</reference>
<dbReference type="GO" id="GO:0016301">
    <property type="term" value="F:kinase activity"/>
    <property type="evidence" value="ECO:0007669"/>
    <property type="project" value="UniProtKB-KW"/>
</dbReference>
<evidence type="ECO:0000256" key="2">
    <source>
        <dbReference type="ARBA" id="ARBA00004996"/>
    </source>
</evidence>
<feature type="domain" description="Ribose-phosphate pyrophosphokinase N-terminal" evidence="12">
    <location>
        <begin position="9"/>
        <end position="125"/>
    </location>
</feature>
<dbReference type="Pfam" id="PF13793">
    <property type="entry name" value="Pribosyltran_N"/>
    <property type="match status" value="1"/>
</dbReference>
<keyword evidence="9" id="KW-0067">ATP-binding</keyword>
<keyword evidence="6" id="KW-0545">Nucleotide biosynthesis</keyword>
<gene>
    <name evidence="13" type="ORF">S03H2_01941</name>
</gene>
<dbReference type="InterPro" id="IPR005946">
    <property type="entry name" value="Rib-P_diPkinase"/>
</dbReference>
<comment type="catalytic activity">
    <reaction evidence="11">
        <text>D-ribose 5-phosphate + ATP = 5-phospho-alpha-D-ribose 1-diphosphate + AMP + H(+)</text>
        <dbReference type="Rhea" id="RHEA:15609"/>
        <dbReference type="ChEBI" id="CHEBI:15378"/>
        <dbReference type="ChEBI" id="CHEBI:30616"/>
        <dbReference type="ChEBI" id="CHEBI:58017"/>
        <dbReference type="ChEBI" id="CHEBI:78346"/>
        <dbReference type="ChEBI" id="CHEBI:456215"/>
        <dbReference type="EC" id="2.7.6.1"/>
    </reaction>
</comment>
<dbReference type="InterPro" id="IPR000836">
    <property type="entry name" value="PRTase_dom"/>
</dbReference>
<dbReference type="Gene3D" id="3.40.50.2020">
    <property type="match status" value="2"/>
</dbReference>
<dbReference type="PROSITE" id="PS00114">
    <property type="entry name" value="PRPP_SYNTHASE"/>
    <property type="match status" value="1"/>
</dbReference>
<dbReference type="InterPro" id="IPR029057">
    <property type="entry name" value="PRTase-like"/>
</dbReference>
<evidence type="ECO:0000256" key="11">
    <source>
        <dbReference type="ARBA" id="ARBA00049535"/>
    </source>
</evidence>
<dbReference type="InterPro" id="IPR000842">
    <property type="entry name" value="PRib_PP_synth_CS"/>
</dbReference>
<dbReference type="EMBL" id="BARU01000608">
    <property type="protein sequence ID" value="GAH22818.1"/>
    <property type="molecule type" value="Genomic_DNA"/>
</dbReference>
<dbReference type="SUPFAM" id="SSF53271">
    <property type="entry name" value="PRTase-like"/>
    <property type="match status" value="1"/>
</dbReference>
<dbReference type="AlphaFoldDB" id="X1FPX0"/>
<accession>X1FPX0</accession>
<organism evidence="13">
    <name type="scientific">marine sediment metagenome</name>
    <dbReference type="NCBI Taxonomy" id="412755"/>
    <lineage>
        <taxon>unclassified sequences</taxon>
        <taxon>metagenomes</taxon>
        <taxon>ecological metagenomes</taxon>
    </lineage>
</organism>
<dbReference type="HAMAP" id="MF_00583_B">
    <property type="entry name" value="RibP_PPkinase_B"/>
    <property type="match status" value="1"/>
</dbReference>
<sequence>MIPDEKRALKIFTGNSNKDLAEEICKYLNVPLGQADVSRFSDGEIKVKIEESVRGEDVFIIQSTCPPTNEYLMELLIMIDALRRASAGRITAVIPYYGYARQERKTQPREPITAKLVANLLVSAGVNRVLTMDLHAGQIQGFFDIPVDQLEAVSILSSYFKEKNLDKIVVVSPDVGGTARAREFSGRIKKPIAIIDKYRSSFDDVEILHIVGKVKGKTAIIVDDIIDTAGSIIKGSQALLNAGAEEVYICATHPVFAGPAKERIEKSFHDGQFKEVVVTNTIPVDNDKCFPGIKILSVAKIFAEAINRIHNNLSISTLFIIPREIKE</sequence>
<proteinExistence type="inferred from homology"/>
<dbReference type="GO" id="GO:0006164">
    <property type="term" value="P:purine nucleotide biosynthetic process"/>
    <property type="evidence" value="ECO:0007669"/>
    <property type="project" value="TreeGrafter"/>
</dbReference>
<evidence type="ECO:0000256" key="9">
    <source>
        <dbReference type="ARBA" id="ARBA00022840"/>
    </source>
</evidence>
<keyword evidence="5" id="KW-0479">Metal-binding</keyword>
<evidence type="ECO:0000256" key="8">
    <source>
        <dbReference type="ARBA" id="ARBA00022777"/>
    </source>
</evidence>